<name>A0A1I4E012_9HYPH</name>
<dbReference type="Pfam" id="PF01418">
    <property type="entry name" value="HTH_6"/>
    <property type="match status" value="1"/>
</dbReference>
<dbReference type="PANTHER" id="PTHR30514">
    <property type="entry name" value="GLUCOKINASE"/>
    <property type="match status" value="1"/>
</dbReference>
<organism evidence="6 7">
    <name type="scientific">Neomesorhizobium albiziae</name>
    <dbReference type="NCBI Taxonomy" id="335020"/>
    <lineage>
        <taxon>Bacteria</taxon>
        <taxon>Pseudomonadati</taxon>
        <taxon>Pseudomonadota</taxon>
        <taxon>Alphaproteobacteria</taxon>
        <taxon>Hyphomicrobiales</taxon>
        <taxon>Phyllobacteriaceae</taxon>
        <taxon>Neomesorhizobium</taxon>
    </lineage>
</organism>
<evidence type="ECO:0000313" key="7">
    <source>
        <dbReference type="Proteomes" id="UP000323300"/>
    </source>
</evidence>
<keyword evidence="3" id="KW-0804">Transcription</keyword>
<evidence type="ECO:0000259" key="5">
    <source>
        <dbReference type="PROSITE" id="PS51464"/>
    </source>
</evidence>
<dbReference type="PROSITE" id="PS51071">
    <property type="entry name" value="HTH_RPIR"/>
    <property type="match status" value="1"/>
</dbReference>
<dbReference type="InterPro" id="IPR001347">
    <property type="entry name" value="SIS_dom"/>
</dbReference>
<dbReference type="RefSeq" id="WP_149762888.1">
    <property type="nucleotide sequence ID" value="NZ_BSPE01000023.1"/>
</dbReference>
<dbReference type="SUPFAM" id="SSF46689">
    <property type="entry name" value="Homeodomain-like"/>
    <property type="match status" value="1"/>
</dbReference>
<gene>
    <name evidence="6" type="ORF">SAMN04488498_12156</name>
</gene>
<dbReference type="PROSITE" id="PS51464">
    <property type="entry name" value="SIS"/>
    <property type="match status" value="1"/>
</dbReference>
<keyword evidence="2" id="KW-0238">DNA-binding</keyword>
<dbReference type="GO" id="GO:0003700">
    <property type="term" value="F:DNA-binding transcription factor activity"/>
    <property type="evidence" value="ECO:0007669"/>
    <property type="project" value="InterPro"/>
</dbReference>
<dbReference type="InterPro" id="IPR035472">
    <property type="entry name" value="RpiR-like_SIS"/>
</dbReference>
<dbReference type="PANTHER" id="PTHR30514:SF1">
    <property type="entry name" value="HTH-TYPE TRANSCRIPTIONAL REGULATOR HEXR-RELATED"/>
    <property type="match status" value="1"/>
</dbReference>
<evidence type="ECO:0000256" key="3">
    <source>
        <dbReference type="ARBA" id="ARBA00023163"/>
    </source>
</evidence>
<dbReference type="InterPro" id="IPR000281">
    <property type="entry name" value="HTH_RpiR"/>
</dbReference>
<accession>A0A1I4E012</accession>
<dbReference type="Proteomes" id="UP000323300">
    <property type="component" value="Unassembled WGS sequence"/>
</dbReference>
<evidence type="ECO:0000256" key="2">
    <source>
        <dbReference type="ARBA" id="ARBA00023125"/>
    </source>
</evidence>
<evidence type="ECO:0000259" key="4">
    <source>
        <dbReference type="PROSITE" id="PS51071"/>
    </source>
</evidence>
<feature type="domain" description="SIS" evidence="5">
    <location>
        <begin position="127"/>
        <end position="267"/>
    </location>
</feature>
<keyword evidence="7" id="KW-1185">Reference proteome</keyword>
<feature type="domain" description="HTH rpiR-type" evidence="4">
    <location>
        <begin position="8"/>
        <end position="84"/>
    </location>
</feature>
<dbReference type="GO" id="GO:0003677">
    <property type="term" value="F:DNA binding"/>
    <property type="evidence" value="ECO:0007669"/>
    <property type="project" value="UniProtKB-KW"/>
</dbReference>
<dbReference type="InterPro" id="IPR046348">
    <property type="entry name" value="SIS_dom_sf"/>
</dbReference>
<dbReference type="AlphaFoldDB" id="A0A1I4E012"/>
<dbReference type="Gene3D" id="3.40.50.10490">
    <property type="entry name" value="Glucose-6-phosphate isomerase like protein, domain 1"/>
    <property type="match status" value="1"/>
</dbReference>
<dbReference type="EMBL" id="FOSL01000021">
    <property type="protein sequence ID" value="SFK99164.1"/>
    <property type="molecule type" value="Genomic_DNA"/>
</dbReference>
<dbReference type="InterPro" id="IPR047640">
    <property type="entry name" value="RpiR-like"/>
</dbReference>
<reference evidence="6 7" key="1">
    <citation type="submission" date="2016-10" db="EMBL/GenBank/DDBJ databases">
        <authorList>
            <person name="Varghese N."/>
            <person name="Submissions S."/>
        </authorList>
    </citation>
    <scope>NUCLEOTIDE SEQUENCE [LARGE SCALE GENOMIC DNA]</scope>
    <source>
        <strain evidence="6 7">DSM 21822</strain>
    </source>
</reference>
<evidence type="ECO:0000313" key="6">
    <source>
        <dbReference type="EMBL" id="SFK99164.1"/>
    </source>
</evidence>
<proteinExistence type="predicted"/>
<keyword evidence="1" id="KW-0805">Transcription regulation</keyword>
<dbReference type="OrthoDB" id="8582409at2"/>
<evidence type="ECO:0000256" key="1">
    <source>
        <dbReference type="ARBA" id="ARBA00023015"/>
    </source>
</evidence>
<dbReference type="GO" id="GO:0097367">
    <property type="term" value="F:carbohydrate derivative binding"/>
    <property type="evidence" value="ECO:0007669"/>
    <property type="project" value="InterPro"/>
</dbReference>
<dbReference type="Gene3D" id="1.10.10.10">
    <property type="entry name" value="Winged helix-like DNA-binding domain superfamily/Winged helix DNA-binding domain"/>
    <property type="match status" value="1"/>
</dbReference>
<dbReference type="InterPro" id="IPR036388">
    <property type="entry name" value="WH-like_DNA-bd_sf"/>
</dbReference>
<dbReference type="InterPro" id="IPR009057">
    <property type="entry name" value="Homeodomain-like_sf"/>
</dbReference>
<dbReference type="Pfam" id="PF01380">
    <property type="entry name" value="SIS"/>
    <property type="match status" value="1"/>
</dbReference>
<dbReference type="GO" id="GO:1901135">
    <property type="term" value="P:carbohydrate derivative metabolic process"/>
    <property type="evidence" value="ECO:0007669"/>
    <property type="project" value="InterPro"/>
</dbReference>
<sequence length="294" mass="31769">MLQRPSVLDLVGLLRLEKDTFSRSERRLIDVVLGDIEVALNSSIVELAALADVSPPTVTRFCRRLGCESFSAFKVRLAQSRFLGQRYLQPPGGPETVPDIARHIVNCVQSTLYKFFESMDGDAVQRASVRIAEASYVLTFGSGGASSMIALELENRLFRLGLKVAASVDHQGQLMRAAGAPKGTVIVASSMSGNNAPLAKALAIAGCYGITRIVMTRPETLVAQEADILLGLDIPEAQDILRPSASRYAFLAMTDVIAQVVATRMQAPAIATMRRIKHQLVINRDGDDTQALGD</sequence>
<dbReference type="SUPFAM" id="SSF53697">
    <property type="entry name" value="SIS domain"/>
    <property type="match status" value="1"/>
</dbReference>
<protein>
    <submittedName>
        <fullName evidence="6">Transcriptional regulator, RpiR family</fullName>
    </submittedName>
</protein>
<dbReference type="CDD" id="cd05013">
    <property type="entry name" value="SIS_RpiR"/>
    <property type="match status" value="1"/>
</dbReference>